<dbReference type="PROSITE" id="PS50297">
    <property type="entry name" value="ANK_REP_REGION"/>
    <property type="match status" value="1"/>
</dbReference>
<evidence type="ECO:0000313" key="5">
    <source>
        <dbReference type="EMBL" id="KAK7732651.1"/>
    </source>
</evidence>
<dbReference type="EMBL" id="JAKNSF020000019">
    <property type="protein sequence ID" value="KAK7732651.1"/>
    <property type="molecule type" value="Genomic_DNA"/>
</dbReference>
<dbReference type="PROSITE" id="PS50088">
    <property type="entry name" value="ANK_REPEAT"/>
    <property type="match status" value="2"/>
</dbReference>
<comment type="caution">
    <text evidence="5">The sequence shown here is derived from an EMBL/GenBank/DDBJ whole genome shotgun (WGS) entry which is preliminary data.</text>
</comment>
<proteinExistence type="predicted"/>
<keyword evidence="6" id="KW-1185">Reference proteome</keyword>
<name>A0ABR1PCI6_DIAER</name>
<keyword evidence="2 3" id="KW-0040">ANK repeat</keyword>
<dbReference type="InterPro" id="IPR036770">
    <property type="entry name" value="Ankyrin_rpt-contain_sf"/>
</dbReference>
<evidence type="ECO:0000256" key="2">
    <source>
        <dbReference type="ARBA" id="ARBA00023043"/>
    </source>
</evidence>
<feature type="repeat" description="ANK" evidence="3">
    <location>
        <begin position="90"/>
        <end position="122"/>
    </location>
</feature>
<dbReference type="Pfam" id="PF12796">
    <property type="entry name" value="Ank_2"/>
    <property type="match status" value="1"/>
</dbReference>
<reference evidence="5 6" key="1">
    <citation type="submission" date="2024-02" db="EMBL/GenBank/DDBJ databases">
        <title>De novo assembly and annotation of 12 fungi associated with fruit tree decline syndrome in Ontario, Canada.</title>
        <authorList>
            <person name="Sulman M."/>
            <person name="Ellouze W."/>
            <person name="Ilyukhin E."/>
        </authorList>
    </citation>
    <scope>NUCLEOTIDE SEQUENCE [LARGE SCALE GENOMIC DNA]</scope>
    <source>
        <strain evidence="5 6">M169</strain>
    </source>
</reference>
<dbReference type="SUPFAM" id="SSF48403">
    <property type="entry name" value="Ankyrin repeat"/>
    <property type="match status" value="1"/>
</dbReference>
<evidence type="ECO:0000313" key="6">
    <source>
        <dbReference type="Proteomes" id="UP001430848"/>
    </source>
</evidence>
<dbReference type="Gene3D" id="1.25.40.20">
    <property type="entry name" value="Ankyrin repeat-containing domain"/>
    <property type="match status" value="1"/>
</dbReference>
<evidence type="ECO:0000256" key="1">
    <source>
        <dbReference type="ARBA" id="ARBA00022737"/>
    </source>
</evidence>
<feature type="region of interest" description="Disordered" evidence="4">
    <location>
        <begin position="250"/>
        <end position="292"/>
    </location>
</feature>
<organism evidence="5 6">
    <name type="scientific">Diaporthe eres</name>
    <name type="common">Phomopsis oblonga</name>
    <dbReference type="NCBI Taxonomy" id="83184"/>
    <lineage>
        <taxon>Eukaryota</taxon>
        <taxon>Fungi</taxon>
        <taxon>Dikarya</taxon>
        <taxon>Ascomycota</taxon>
        <taxon>Pezizomycotina</taxon>
        <taxon>Sordariomycetes</taxon>
        <taxon>Sordariomycetidae</taxon>
        <taxon>Diaporthales</taxon>
        <taxon>Diaporthaceae</taxon>
        <taxon>Diaporthe</taxon>
        <taxon>Diaporthe eres species complex</taxon>
    </lineage>
</organism>
<gene>
    <name evidence="5" type="ORF">SLS63_004906</name>
</gene>
<dbReference type="Proteomes" id="UP001430848">
    <property type="component" value="Unassembled WGS sequence"/>
</dbReference>
<dbReference type="SMART" id="SM00248">
    <property type="entry name" value="ANK"/>
    <property type="match status" value="4"/>
</dbReference>
<accession>A0ABR1PCI6</accession>
<protein>
    <recommendedName>
        <fullName evidence="7">Ankyrin repeat protein</fullName>
    </recommendedName>
</protein>
<feature type="repeat" description="ANK" evidence="3">
    <location>
        <begin position="11"/>
        <end position="43"/>
    </location>
</feature>
<sequence length="292" mass="32185">MASQERMDMPSCISPLQAAALKGRYGIFRQLLDMGASVNGRARGFKGMTAIQAVCSWDTKTTEERCRKIDMLQRLINCNADVNGAPAKHWGCTALQITALQGDLEIAAMLLTHGANVNAPPCNKNDGFMALDGAAELGRLDMVKFLLNANALSLRRGRDGYEGARRAAEENGHFAVVEIIDKHAEFNSLCGTKNPLQFLPRQSRKEAYDELDSEVDDSDLETESDTAMELDQVSDAEQFEDDISAWESDFSEAQEVPSTKDLIDIESVGRHEDMPFQSYSGLLDSSEFSDDE</sequence>
<feature type="region of interest" description="Disordered" evidence="4">
    <location>
        <begin position="205"/>
        <end position="224"/>
    </location>
</feature>
<evidence type="ECO:0000256" key="3">
    <source>
        <dbReference type="PROSITE-ProRule" id="PRU00023"/>
    </source>
</evidence>
<dbReference type="InterPro" id="IPR002110">
    <property type="entry name" value="Ankyrin_rpt"/>
</dbReference>
<evidence type="ECO:0000256" key="4">
    <source>
        <dbReference type="SAM" id="MobiDB-lite"/>
    </source>
</evidence>
<feature type="compositionally biased region" description="Basic and acidic residues" evidence="4">
    <location>
        <begin position="261"/>
        <end position="274"/>
    </location>
</feature>
<dbReference type="PANTHER" id="PTHR24123">
    <property type="entry name" value="ANKYRIN REPEAT-CONTAINING"/>
    <property type="match status" value="1"/>
</dbReference>
<feature type="compositionally biased region" description="Acidic residues" evidence="4">
    <location>
        <begin position="209"/>
        <end position="224"/>
    </location>
</feature>
<dbReference type="PANTHER" id="PTHR24123:SF33">
    <property type="entry name" value="PROTEIN HOS4"/>
    <property type="match status" value="1"/>
</dbReference>
<evidence type="ECO:0008006" key="7">
    <source>
        <dbReference type="Google" id="ProtNLM"/>
    </source>
</evidence>
<keyword evidence="1" id="KW-0677">Repeat</keyword>
<dbReference type="InterPro" id="IPR051165">
    <property type="entry name" value="Multifunctional_ANK_Repeat"/>
</dbReference>